<comment type="caution">
    <text evidence="1">The sequence shown here is derived from an EMBL/GenBank/DDBJ whole genome shotgun (WGS) entry which is preliminary data.</text>
</comment>
<dbReference type="EMBL" id="JBGFUD010005344">
    <property type="protein sequence ID" value="MFH4980285.1"/>
    <property type="molecule type" value="Genomic_DNA"/>
</dbReference>
<evidence type="ECO:0000313" key="2">
    <source>
        <dbReference type="Proteomes" id="UP001608902"/>
    </source>
</evidence>
<organism evidence="1 2">
    <name type="scientific">Gnathostoma spinigerum</name>
    <dbReference type="NCBI Taxonomy" id="75299"/>
    <lineage>
        <taxon>Eukaryota</taxon>
        <taxon>Metazoa</taxon>
        <taxon>Ecdysozoa</taxon>
        <taxon>Nematoda</taxon>
        <taxon>Chromadorea</taxon>
        <taxon>Rhabditida</taxon>
        <taxon>Spirurina</taxon>
        <taxon>Gnathostomatomorpha</taxon>
        <taxon>Gnathostomatoidea</taxon>
        <taxon>Gnathostomatidae</taxon>
        <taxon>Gnathostoma</taxon>
    </lineage>
</organism>
<reference evidence="1 2" key="1">
    <citation type="submission" date="2024-08" db="EMBL/GenBank/DDBJ databases">
        <title>Gnathostoma spinigerum genome.</title>
        <authorList>
            <person name="Gonzalez-Bertolin B."/>
            <person name="Monzon S."/>
            <person name="Zaballos A."/>
            <person name="Jimenez P."/>
            <person name="Dekumyoy P."/>
            <person name="Varona S."/>
            <person name="Cuesta I."/>
            <person name="Sumanam S."/>
            <person name="Adisakwattana P."/>
            <person name="Gasser R.B."/>
            <person name="Hernandez-Gonzalez A."/>
            <person name="Young N.D."/>
            <person name="Perteguer M.J."/>
        </authorList>
    </citation>
    <scope>NUCLEOTIDE SEQUENCE [LARGE SCALE GENOMIC DNA]</scope>
    <source>
        <strain evidence="1">AL3</strain>
        <tissue evidence="1">Liver</tissue>
    </source>
</reference>
<gene>
    <name evidence="1" type="ORF">AB6A40_006994</name>
</gene>
<dbReference type="AlphaFoldDB" id="A0ABD6EJY3"/>
<evidence type="ECO:0000313" key="1">
    <source>
        <dbReference type="EMBL" id="MFH4980285.1"/>
    </source>
</evidence>
<proteinExistence type="predicted"/>
<dbReference type="Proteomes" id="UP001608902">
    <property type="component" value="Unassembled WGS sequence"/>
</dbReference>
<name>A0ABD6EJY3_9BILA</name>
<keyword evidence="2" id="KW-1185">Reference proteome</keyword>
<accession>A0ABD6EJY3</accession>
<sequence>MAFGDSIYGYDFTNSPAYPYRKVNTSSTSVLVDKGTQKVSRPAALSDTRKIMGPLRDTSSSSVVYTAGSNIMPSGISYYPYAQYGIYGGQYIYGVNDQKEGWAPYNPGRYFQPDSSSYYEALLNNKR</sequence>
<protein>
    <submittedName>
        <fullName evidence="1">Uncharacterized protein</fullName>
    </submittedName>
</protein>